<comment type="cofactor">
    <cofactor evidence="13">
        <name>Mg(2+)</name>
        <dbReference type="ChEBI" id="CHEBI:18420"/>
    </cofactor>
    <cofactor evidence="13">
        <name>Ca(2+)</name>
        <dbReference type="ChEBI" id="CHEBI:29108"/>
    </cofactor>
</comment>
<evidence type="ECO:0000313" key="17">
    <source>
        <dbReference type="Proteomes" id="UP001201980"/>
    </source>
</evidence>
<dbReference type="SUPFAM" id="SSF63433">
    <property type="entry name" value="Fumarylacetoacetate hydrolase, FAH, N-terminal domain"/>
    <property type="match status" value="1"/>
</dbReference>
<dbReference type="Pfam" id="PF09298">
    <property type="entry name" value="FAA_hydrolase_N"/>
    <property type="match status" value="1"/>
</dbReference>
<sequence>MAQSSDLQPAFVDPECGFDIHNLPFCIYNEGHLSSDAASRARIVGCRIGHWVINLHSFADHKEGLFAEPAKHWDERTKQILPEIRDALKQPTLNAFASLGPEARKAVREVLQRELSSYKGKDDVDHILSPLGPFMSEVENVTLYCPFKIGDYTDFYAGIHHAEGVGKLFRPKGKALQDNYTHIPVGYHGRSSTVVVSDTPIRRPAGPILVPSNSEGTKQDIIVSPTRKLDYEVELGCFVGKGNAMGTPIPISEASSHIFGYVLLNDWSARDIQAFEYVPLGPFNGKNFATSVSPWVVTPEALEHAVGAGVQHPDHPEKLQPYLREPTPGVLNATITTSLTRAEKNWPTTGKLSRVDTSTGLLWSFPQMIAHHTVGGCSLRPGDLLGSGTISGPPDKPIQDGLQTKGSLLEITKNGVIPIPWRRSRGSGEEKEQTGDNTFLRDGDVVTMSAIADHRGTKISFGEVIGRVIASSQS</sequence>
<gene>
    <name evidence="16" type="ORF">MKZ38_001662</name>
</gene>
<evidence type="ECO:0000256" key="1">
    <source>
        <dbReference type="ARBA" id="ARBA00004782"/>
    </source>
</evidence>
<protein>
    <recommendedName>
        <fullName evidence="3 13">Fumarylacetoacetase</fullName>
        <ecNumber evidence="3 13">3.7.1.2</ecNumber>
    </recommendedName>
    <alternativeName>
        <fullName evidence="13">Fumarylacetoacetate hydrolase</fullName>
    </alternativeName>
</protein>
<feature type="binding site" evidence="12">
    <location>
        <position position="232"/>
    </location>
    <ligand>
        <name>Ca(2+)</name>
        <dbReference type="ChEBI" id="CHEBI:29108"/>
    </ligand>
</feature>
<dbReference type="GO" id="GO:1902000">
    <property type="term" value="P:homogentisate catabolic process"/>
    <property type="evidence" value="ECO:0007669"/>
    <property type="project" value="TreeGrafter"/>
</dbReference>
<dbReference type="InterPro" id="IPR036663">
    <property type="entry name" value="Fumarylacetoacetase_C_sf"/>
</dbReference>
<evidence type="ECO:0000256" key="2">
    <source>
        <dbReference type="ARBA" id="ARBA00010211"/>
    </source>
</evidence>
<feature type="binding site" evidence="12">
    <location>
        <position position="266"/>
    </location>
    <ligand>
        <name>Ca(2+)</name>
        <dbReference type="ChEBI" id="CHEBI:29108"/>
    </ligand>
</feature>
<comment type="similarity">
    <text evidence="2 13">Belongs to the FAH family.</text>
</comment>
<comment type="catalytic activity">
    <reaction evidence="13">
        <text>4-fumarylacetoacetate + H2O = acetoacetate + fumarate + H(+)</text>
        <dbReference type="Rhea" id="RHEA:10244"/>
        <dbReference type="ChEBI" id="CHEBI:13705"/>
        <dbReference type="ChEBI" id="CHEBI:15377"/>
        <dbReference type="ChEBI" id="CHEBI:15378"/>
        <dbReference type="ChEBI" id="CHEBI:18034"/>
        <dbReference type="ChEBI" id="CHEBI:29806"/>
        <dbReference type="EC" id="3.7.1.2"/>
    </reaction>
</comment>
<feature type="binding site" evidence="11">
    <location>
        <position position="389"/>
    </location>
    <ligand>
        <name>substrate</name>
    </ligand>
</feature>
<keyword evidence="4 12" id="KW-0479">Metal-binding</keyword>
<evidence type="ECO:0000256" key="3">
    <source>
        <dbReference type="ARBA" id="ARBA00012094"/>
    </source>
</evidence>
<feature type="binding site" evidence="11">
    <location>
        <position position="273"/>
    </location>
    <ligand>
        <name>substrate</name>
    </ligand>
</feature>
<keyword evidence="8 13" id="KW-0828">Tyrosine catabolism</keyword>
<feature type="binding site" evidence="11">
    <location>
        <position position="170"/>
    </location>
    <ligand>
        <name>substrate</name>
    </ligand>
</feature>
<accession>A0AAD5RQ21</accession>
<dbReference type="SUPFAM" id="SSF56529">
    <property type="entry name" value="FAH"/>
    <property type="match status" value="1"/>
</dbReference>
<dbReference type="NCBIfam" id="TIGR01266">
    <property type="entry name" value="fum_ac_acetase"/>
    <property type="match status" value="1"/>
</dbReference>
<keyword evidence="6 12" id="KW-0106">Calcium</keyword>
<dbReference type="Proteomes" id="UP001201980">
    <property type="component" value="Unassembled WGS sequence"/>
</dbReference>
<proteinExistence type="inferred from homology"/>
<dbReference type="InterPro" id="IPR011234">
    <property type="entry name" value="Fumarylacetoacetase-like_C"/>
</dbReference>
<evidence type="ECO:0000259" key="15">
    <source>
        <dbReference type="Pfam" id="PF09298"/>
    </source>
</evidence>
<dbReference type="Gene3D" id="2.30.30.230">
    <property type="entry name" value="Fumarylacetoacetase, N-terminal domain"/>
    <property type="match status" value="1"/>
</dbReference>
<organism evidence="16 17">
    <name type="scientific">Zalerion maritima</name>
    <dbReference type="NCBI Taxonomy" id="339359"/>
    <lineage>
        <taxon>Eukaryota</taxon>
        <taxon>Fungi</taxon>
        <taxon>Dikarya</taxon>
        <taxon>Ascomycota</taxon>
        <taxon>Pezizomycotina</taxon>
        <taxon>Sordariomycetes</taxon>
        <taxon>Lulworthiomycetidae</taxon>
        <taxon>Lulworthiales</taxon>
        <taxon>Lulworthiaceae</taxon>
        <taxon>Zalerion</taxon>
    </lineage>
</organism>
<feature type="binding site" evidence="11">
    <location>
        <position position="156"/>
    </location>
    <ligand>
        <name>substrate</name>
    </ligand>
</feature>
<dbReference type="GO" id="GO:0046872">
    <property type="term" value="F:metal ion binding"/>
    <property type="evidence" value="ECO:0007669"/>
    <property type="project" value="UniProtKB-UniRule"/>
</dbReference>
<feature type="domain" description="Fumarylacetoacetase-like C-terminal" evidence="14">
    <location>
        <begin position="154"/>
        <end position="459"/>
    </location>
</feature>
<evidence type="ECO:0000256" key="5">
    <source>
        <dbReference type="ARBA" id="ARBA00022801"/>
    </source>
</evidence>
<evidence type="ECO:0000259" key="14">
    <source>
        <dbReference type="Pfam" id="PF01557"/>
    </source>
</evidence>
<feature type="binding site" evidence="12">
    <location>
        <position position="286"/>
    </location>
    <ligand>
        <name>Mg(2+)</name>
        <dbReference type="ChEBI" id="CHEBI:18420"/>
    </ligand>
</feature>
<keyword evidence="9 13" id="KW-0585">Phenylalanine catabolism</keyword>
<feature type="active site" description="Proton acceptor" evidence="10">
    <location>
        <position position="161"/>
    </location>
</feature>
<dbReference type="PANTHER" id="PTHR43069">
    <property type="entry name" value="FUMARYLACETOACETASE"/>
    <property type="match status" value="1"/>
</dbReference>
<feature type="binding site" evidence="11">
    <location>
        <position position="277"/>
    </location>
    <ligand>
        <name>substrate</name>
    </ligand>
</feature>
<keyword evidence="7 12" id="KW-0460">Magnesium</keyword>
<dbReference type="AlphaFoldDB" id="A0AAD5RQ21"/>
<feature type="binding site" evidence="12">
    <location>
        <position position="266"/>
    </location>
    <ligand>
        <name>Mg(2+)</name>
        <dbReference type="ChEBI" id="CHEBI:18420"/>
    </ligand>
</feature>
<reference evidence="16" key="1">
    <citation type="submission" date="2022-07" db="EMBL/GenBank/DDBJ databases">
        <title>Draft genome sequence of Zalerion maritima ATCC 34329, a (micro)plastics degrading marine fungus.</title>
        <authorList>
            <person name="Paco A."/>
            <person name="Goncalves M.F.M."/>
            <person name="Rocha-Santos T.A.P."/>
            <person name="Alves A."/>
        </authorList>
    </citation>
    <scope>NUCLEOTIDE SEQUENCE</scope>
    <source>
        <strain evidence="16">ATCC 34329</strain>
    </source>
</reference>
<dbReference type="GO" id="GO:0004334">
    <property type="term" value="F:fumarylacetoacetase activity"/>
    <property type="evidence" value="ECO:0007669"/>
    <property type="project" value="UniProtKB-UniRule"/>
</dbReference>
<evidence type="ECO:0000256" key="6">
    <source>
        <dbReference type="ARBA" id="ARBA00022837"/>
    </source>
</evidence>
<feature type="binding site" evidence="12">
    <location>
        <position position="234"/>
    </location>
    <ligand>
        <name>Ca(2+)</name>
        <dbReference type="ChEBI" id="CHEBI:29108"/>
    </ligand>
</feature>
<evidence type="ECO:0000256" key="7">
    <source>
        <dbReference type="ARBA" id="ARBA00022842"/>
    </source>
</evidence>
<evidence type="ECO:0000256" key="13">
    <source>
        <dbReference type="RuleBase" id="RU366008"/>
    </source>
</evidence>
<feature type="binding site" evidence="12">
    <location>
        <position position="154"/>
    </location>
    <ligand>
        <name>Ca(2+)</name>
        <dbReference type="ChEBI" id="CHEBI:29108"/>
    </ligand>
</feature>
<comment type="pathway">
    <text evidence="1 13">Amino-acid degradation; L-phenylalanine degradation; acetoacetate and fumarate from L-phenylalanine: step 6/6.</text>
</comment>
<evidence type="ECO:0000256" key="11">
    <source>
        <dbReference type="PIRSR" id="PIRSR605959-2"/>
    </source>
</evidence>
<comment type="caution">
    <text evidence="16">The sequence shown here is derived from an EMBL/GenBank/DDBJ whole genome shotgun (WGS) entry which is preliminary data.</text>
</comment>
<evidence type="ECO:0000256" key="9">
    <source>
        <dbReference type="ARBA" id="ARBA00023232"/>
    </source>
</evidence>
<keyword evidence="5 13" id="KW-0378">Hydrolase</keyword>
<dbReference type="InterPro" id="IPR005959">
    <property type="entry name" value="Fumarylacetoacetase"/>
</dbReference>
<dbReference type="InterPro" id="IPR036462">
    <property type="entry name" value="Fumarylacetoacetase_N_sf"/>
</dbReference>
<feature type="domain" description="Fumarylacetoacetase N-terminal" evidence="15">
    <location>
        <begin position="21"/>
        <end position="121"/>
    </location>
</feature>
<dbReference type="EMBL" id="JAKWBI020000146">
    <property type="protein sequence ID" value="KAJ2901583.1"/>
    <property type="molecule type" value="Genomic_DNA"/>
</dbReference>
<feature type="binding site" evidence="12">
    <location>
        <position position="290"/>
    </location>
    <ligand>
        <name>Mg(2+)</name>
        <dbReference type="ChEBI" id="CHEBI:18420"/>
    </ligand>
</feature>
<dbReference type="Gene3D" id="3.90.850.10">
    <property type="entry name" value="Fumarylacetoacetase-like, C-terminal domain"/>
    <property type="match status" value="1"/>
</dbReference>
<dbReference type="GO" id="GO:0006559">
    <property type="term" value="P:L-phenylalanine catabolic process"/>
    <property type="evidence" value="ECO:0007669"/>
    <property type="project" value="UniProtKB-UniRule"/>
</dbReference>
<evidence type="ECO:0000256" key="8">
    <source>
        <dbReference type="ARBA" id="ARBA00022878"/>
    </source>
</evidence>
<name>A0AAD5RQ21_9PEZI</name>
<dbReference type="PANTHER" id="PTHR43069:SF2">
    <property type="entry name" value="FUMARYLACETOACETASE"/>
    <property type="match status" value="1"/>
</dbReference>
<evidence type="ECO:0000313" key="16">
    <source>
        <dbReference type="EMBL" id="KAJ2901583.1"/>
    </source>
</evidence>
<dbReference type="InterPro" id="IPR015377">
    <property type="entry name" value="Fumarylacetoacetase_N"/>
</dbReference>
<dbReference type="Pfam" id="PF01557">
    <property type="entry name" value="FAA_hydrolase"/>
    <property type="match status" value="1"/>
</dbReference>
<dbReference type="GO" id="GO:0006572">
    <property type="term" value="P:L-tyrosine catabolic process"/>
    <property type="evidence" value="ECO:0007669"/>
    <property type="project" value="UniProtKB-UniRule"/>
</dbReference>
<keyword evidence="17" id="KW-1185">Reference proteome</keyword>
<evidence type="ECO:0000256" key="12">
    <source>
        <dbReference type="PIRSR" id="PIRSR605959-3"/>
    </source>
</evidence>
<evidence type="ECO:0000256" key="10">
    <source>
        <dbReference type="PIRSR" id="PIRSR605959-1"/>
    </source>
</evidence>
<evidence type="ECO:0000256" key="4">
    <source>
        <dbReference type="ARBA" id="ARBA00022723"/>
    </source>
</evidence>
<dbReference type="EC" id="3.7.1.2" evidence="3 13"/>